<organism evidence="1 2">
    <name type="scientific">Ensete ventricosum</name>
    <name type="common">Abyssinian banana</name>
    <name type="synonym">Musa ensete</name>
    <dbReference type="NCBI Taxonomy" id="4639"/>
    <lineage>
        <taxon>Eukaryota</taxon>
        <taxon>Viridiplantae</taxon>
        <taxon>Streptophyta</taxon>
        <taxon>Embryophyta</taxon>
        <taxon>Tracheophyta</taxon>
        <taxon>Spermatophyta</taxon>
        <taxon>Magnoliopsida</taxon>
        <taxon>Liliopsida</taxon>
        <taxon>Zingiberales</taxon>
        <taxon>Musaceae</taxon>
        <taxon>Ensete</taxon>
    </lineage>
</organism>
<reference evidence="1 2" key="1">
    <citation type="journal article" date="2014" name="Agronomy (Basel)">
        <title>A Draft Genome Sequence for Ensete ventricosum, the Drought-Tolerant Tree Against Hunger.</title>
        <authorList>
            <person name="Harrison J."/>
            <person name="Moore K.A."/>
            <person name="Paszkiewicz K."/>
            <person name="Jones T."/>
            <person name="Grant M."/>
            <person name="Ambacheew D."/>
            <person name="Muzemil S."/>
            <person name="Studholme D.J."/>
        </authorList>
    </citation>
    <scope>NUCLEOTIDE SEQUENCE [LARGE SCALE GENOMIC DNA]</scope>
</reference>
<name>A0A426X1P8_ENSVE</name>
<evidence type="ECO:0000313" key="2">
    <source>
        <dbReference type="Proteomes" id="UP000287651"/>
    </source>
</evidence>
<evidence type="ECO:0000313" key="1">
    <source>
        <dbReference type="EMBL" id="RRT33396.1"/>
    </source>
</evidence>
<comment type="caution">
    <text evidence="1">The sequence shown here is derived from an EMBL/GenBank/DDBJ whole genome shotgun (WGS) entry which is preliminary data.</text>
</comment>
<protein>
    <submittedName>
        <fullName evidence="1">Uncharacterized protein</fullName>
    </submittedName>
</protein>
<dbReference type="Proteomes" id="UP000287651">
    <property type="component" value="Unassembled WGS sequence"/>
</dbReference>
<dbReference type="EMBL" id="AMZH03029164">
    <property type="protein sequence ID" value="RRT33396.1"/>
    <property type="molecule type" value="Genomic_DNA"/>
</dbReference>
<gene>
    <name evidence="1" type="ORF">B296_00054548</name>
</gene>
<sequence>MRGEVVVDRGYVAATKVVENVAVRSNGGGAGDGLWVAVVSDMLLTPYFPLYPLAQGKGLKVPVLFHLCRYHLATHHLSSNSTIDVFIIDFTIITLYHRSIIGYRYTNCNWIWS</sequence>
<accession>A0A426X1P8</accession>
<proteinExistence type="predicted"/>
<dbReference type="AlphaFoldDB" id="A0A426X1P8"/>